<dbReference type="AlphaFoldDB" id="A0A1Y2GZ60"/>
<accession>A0A1Y2GZ60</accession>
<dbReference type="GeneID" id="33561609"/>
<comment type="caution">
    <text evidence="2">The sequence shown here is derived from an EMBL/GenBank/DDBJ whole genome shotgun (WGS) entry which is preliminary data.</text>
</comment>
<organism evidence="2 3">
    <name type="scientific">Lobosporangium transversale</name>
    <dbReference type="NCBI Taxonomy" id="64571"/>
    <lineage>
        <taxon>Eukaryota</taxon>
        <taxon>Fungi</taxon>
        <taxon>Fungi incertae sedis</taxon>
        <taxon>Mucoromycota</taxon>
        <taxon>Mortierellomycotina</taxon>
        <taxon>Mortierellomycetes</taxon>
        <taxon>Mortierellales</taxon>
        <taxon>Mortierellaceae</taxon>
        <taxon>Lobosporangium</taxon>
    </lineage>
</organism>
<keyword evidence="1" id="KW-0472">Membrane</keyword>
<sequence>MHLSRPFMPLFYCFIFIGCLIASIVPFFLLLFLVQFAFILSPFFSKSAIICITPHRQIHWWDLVRLFILFGHVYLEPIIVDLTIFI</sequence>
<keyword evidence="1" id="KW-0812">Transmembrane</keyword>
<reference evidence="2 3" key="1">
    <citation type="submission" date="2016-07" db="EMBL/GenBank/DDBJ databases">
        <title>Pervasive Adenine N6-methylation of Active Genes in Fungi.</title>
        <authorList>
            <consortium name="DOE Joint Genome Institute"/>
            <person name="Mondo S.J."/>
            <person name="Dannebaum R.O."/>
            <person name="Kuo R.C."/>
            <person name="Labutti K."/>
            <person name="Haridas S."/>
            <person name="Kuo A."/>
            <person name="Salamov A."/>
            <person name="Ahrendt S.R."/>
            <person name="Lipzen A."/>
            <person name="Sullivan W."/>
            <person name="Andreopoulos W.B."/>
            <person name="Clum A."/>
            <person name="Lindquist E."/>
            <person name="Daum C."/>
            <person name="Ramamoorthy G.K."/>
            <person name="Gryganskyi A."/>
            <person name="Culley D."/>
            <person name="Magnuson J.K."/>
            <person name="James T.Y."/>
            <person name="O'Malley M.A."/>
            <person name="Stajich J.E."/>
            <person name="Spatafora J.W."/>
            <person name="Visel A."/>
            <person name="Grigoriev I.V."/>
        </authorList>
    </citation>
    <scope>NUCLEOTIDE SEQUENCE [LARGE SCALE GENOMIC DNA]</scope>
    <source>
        <strain evidence="2 3">NRRL 3116</strain>
    </source>
</reference>
<evidence type="ECO:0000256" key="1">
    <source>
        <dbReference type="SAM" id="Phobius"/>
    </source>
</evidence>
<proteinExistence type="predicted"/>
<feature type="transmembrane region" description="Helical" evidence="1">
    <location>
        <begin position="63"/>
        <end position="85"/>
    </location>
</feature>
<name>A0A1Y2GZ60_9FUNG</name>
<evidence type="ECO:0000313" key="3">
    <source>
        <dbReference type="Proteomes" id="UP000193648"/>
    </source>
</evidence>
<protein>
    <submittedName>
        <fullName evidence="2">Uncharacterized protein</fullName>
    </submittedName>
</protein>
<dbReference type="PROSITE" id="PS51257">
    <property type="entry name" value="PROKAR_LIPOPROTEIN"/>
    <property type="match status" value="1"/>
</dbReference>
<keyword evidence="1" id="KW-1133">Transmembrane helix</keyword>
<feature type="transmembrane region" description="Helical" evidence="1">
    <location>
        <begin position="12"/>
        <end position="38"/>
    </location>
</feature>
<dbReference type="Proteomes" id="UP000193648">
    <property type="component" value="Unassembled WGS sequence"/>
</dbReference>
<keyword evidence="3" id="KW-1185">Reference proteome</keyword>
<dbReference type="EMBL" id="MCFF01000005">
    <property type="protein sequence ID" value="ORZ27041.1"/>
    <property type="molecule type" value="Genomic_DNA"/>
</dbReference>
<dbReference type="RefSeq" id="XP_021884788.1">
    <property type="nucleotide sequence ID" value="XM_022019764.1"/>
</dbReference>
<dbReference type="InParanoid" id="A0A1Y2GZ60"/>
<gene>
    <name evidence="2" type="ORF">BCR41DRAFT_181094</name>
</gene>
<evidence type="ECO:0000313" key="2">
    <source>
        <dbReference type="EMBL" id="ORZ27041.1"/>
    </source>
</evidence>